<dbReference type="EMBL" id="BARU01035982">
    <property type="protein sequence ID" value="GAH86637.1"/>
    <property type="molecule type" value="Genomic_DNA"/>
</dbReference>
<evidence type="ECO:0000313" key="3">
    <source>
        <dbReference type="EMBL" id="GAH86637.1"/>
    </source>
</evidence>
<organism evidence="3">
    <name type="scientific">marine sediment metagenome</name>
    <dbReference type="NCBI Taxonomy" id="412755"/>
    <lineage>
        <taxon>unclassified sequences</taxon>
        <taxon>metagenomes</taxon>
        <taxon>ecological metagenomes</taxon>
    </lineage>
</organism>
<dbReference type="Pfam" id="PF00072">
    <property type="entry name" value="Response_reg"/>
    <property type="match status" value="2"/>
</dbReference>
<feature type="domain" description="Response regulatory" evidence="2">
    <location>
        <begin position="4"/>
        <end position="118"/>
    </location>
</feature>
<feature type="non-terminal residue" evidence="3">
    <location>
        <position position="230"/>
    </location>
</feature>
<gene>
    <name evidence="3" type="ORF">S03H2_56264</name>
</gene>
<dbReference type="InterPro" id="IPR050595">
    <property type="entry name" value="Bact_response_regulator"/>
</dbReference>
<accession>X1IY40</accession>
<protein>
    <recommendedName>
        <fullName evidence="2">Response regulatory domain-containing protein</fullName>
    </recommendedName>
</protein>
<name>X1IY40_9ZZZZ</name>
<evidence type="ECO:0000256" key="1">
    <source>
        <dbReference type="ARBA" id="ARBA00022553"/>
    </source>
</evidence>
<dbReference type="Gene3D" id="3.40.50.2300">
    <property type="match status" value="2"/>
</dbReference>
<dbReference type="AlphaFoldDB" id="X1IY40"/>
<dbReference type="InterPro" id="IPR001789">
    <property type="entry name" value="Sig_transdc_resp-reg_receiver"/>
</dbReference>
<sequence>MGTNILVVDDLKSIRMTLGRVLEDEGHNVVLAEDGYQAIEVAKQTSFDIIFMDIKMPGINGVQTFREVKKINPQAAVIMMTAYSVEDLVREALEEGAYAVVYKPFDIENIVSIIESALRKTLILIVDDRFADRETLKAILEERGYSVVTASSGAEALARVKEKRFDIIFLDVRLPDIDGAQLFEQVEAIDPEVAVIMMTGYSEEESVKRAISQGAYTCIYKPFNIDKILA</sequence>
<dbReference type="GO" id="GO:0000160">
    <property type="term" value="P:phosphorelay signal transduction system"/>
    <property type="evidence" value="ECO:0007669"/>
    <property type="project" value="InterPro"/>
</dbReference>
<dbReference type="InterPro" id="IPR011006">
    <property type="entry name" value="CheY-like_superfamily"/>
</dbReference>
<evidence type="ECO:0000259" key="2">
    <source>
        <dbReference type="PROSITE" id="PS50110"/>
    </source>
</evidence>
<reference evidence="3" key="1">
    <citation type="journal article" date="2014" name="Front. Microbiol.">
        <title>High frequency of phylogenetically diverse reductive dehalogenase-homologous genes in deep subseafloor sedimentary metagenomes.</title>
        <authorList>
            <person name="Kawai M."/>
            <person name="Futagami T."/>
            <person name="Toyoda A."/>
            <person name="Takaki Y."/>
            <person name="Nishi S."/>
            <person name="Hori S."/>
            <person name="Arai W."/>
            <person name="Tsubouchi T."/>
            <person name="Morono Y."/>
            <person name="Uchiyama I."/>
            <person name="Ito T."/>
            <person name="Fujiyama A."/>
            <person name="Inagaki F."/>
            <person name="Takami H."/>
        </authorList>
    </citation>
    <scope>NUCLEOTIDE SEQUENCE</scope>
    <source>
        <strain evidence="3">Expedition CK06-06</strain>
    </source>
</reference>
<dbReference type="SMART" id="SM00448">
    <property type="entry name" value="REC"/>
    <property type="match status" value="2"/>
</dbReference>
<dbReference type="PANTHER" id="PTHR44591:SF3">
    <property type="entry name" value="RESPONSE REGULATORY DOMAIN-CONTAINING PROTEIN"/>
    <property type="match status" value="1"/>
</dbReference>
<comment type="caution">
    <text evidence="3">The sequence shown here is derived from an EMBL/GenBank/DDBJ whole genome shotgun (WGS) entry which is preliminary data.</text>
</comment>
<dbReference type="PROSITE" id="PS50110">
    <property type="entry name" value="RESPONSE_REGULATORY"/>
    <property type="match status" value="2"/>
</dbReference>
<dbReference type="SUPFAM" id="SSF52172">
    <property type="entry name" value="CheY-like"/>
    <property type="match status" value="2"/>
</dbReference>
<keyword evidence="1" id="KW-0597">Phosphoprotein</keyword>
<feature type="domain" description="Response regulatory" evidence="2">
    <location>
        <begin position="122"/>
        <end position="230"/>
    </location>
</feature>
<proteinExistence type="predicted"/>
<dbReference type="PANTHER" id="PTHR44591">
    <property type="entry name" value="STRESS RESPONSE REGULATOR PROTEIN 1"/>
    <property type="match status" value="1"/>
</dbReference>